<dbReference type="PANTHER" id="PTHR15955">
    <property type="entry name" value="RWD DOMAIN CONTAINING PROTEIN 2"/>
    <property type="match status" value="1"/>
</dbReference>
<dbReference type="STRING" id="1296120.A0A1B9GR67"/>
<organism evidence="2 3">
    <name type="scientific">Kwoniella heveanensis BCC8398</name>
    <dbReference type="NCBI Taxonomy" id="1296120"/>
    <lineage>
        <taxon>Eukaryota</taxon>
        <taxon>Fungi</taxon>
        <taxon>Dikarya</taxon>
        <taxon>Basidiomycota</taxon>
        <taxon>Agaricomycotina</taxon>
        <taxon>Tremellomycetes</taxon>
        <taxon>Tremellales</taxon>
        <taxon>Cryptococcaceae</taxon>
        <taxon>Kwoniella</taxon>
    </lineage>
</organism>
<sequence length="286" mass="31854">MLEATHEDLDNELELISSSLLPSETLDSSSSPSGQATWPRVMSITSSDSALSLHVTINQGYRSKQAVKIEVKGSVMGREEATGWQRWTDEKMTEYDESDDYPLYQVLTTHFLPLLAPSSTPSDMIPHQGQPDKSISIEDKDSICSKSARPHHALLISHHLLSSTKRKDLLSLSSSLSLTGFSKTGHPGIMYAIGELSDLEEWIREVKSWNWLALKVRITPEVIPDEEGREDPSTRSKGKENGARRGKGRGDWTELEKINEALDWLKNRNPGREKLLMDFGVGGGAR</sequence>
<reference evidence="3" key="2">
    <citation type="submission" date="2013-12" db="EMBL/GenBank/DDBJ databases">
        <title>Evolution of pathogenesis and genome organization in the Tremellales.</title>
        <authorList>
            <person name="Cuomo C."/>
            <person name="Litvintseva A."/>
            <person name="Heitman J."/>
            <person name="Chen Y."/>
            <person name="Sun S."/>
            <person name="Springer D."/>
            <person name="Dromer F."/>
            <person name="Young S."/>
            <person name="Zeng Q."/>
            <person name="Chapman S."/>
            <person name="Gujja S."/>
            <person name="Saif S."/>
            <person name="Birren B."/>
        </authorList>
    </citation>
    <scope>NUCLEOTIDE SEQUENCE [LARGE SCALE GENOMIC DNA]</scope>
    <source>
        <strain evidence="3">BCC8398</strain>
    </source>
</reference>
<feature type="compositionally biased region" description="Basic and acidic residues" evidence="1">
    <location>
        <begin position="230"/>
        <end position="251"/>
    </location>
</feature>
<evidence type="ECO:0000313" key="2">
    <source>
        <dbReference type="EMBL" id="OCF33516.1"/>
    </source>
</evidence>
<dbReference type="InterPro" id="IPR017359">
    <property type="entry name" value="Phi-like"/>
</dbReference>
<reference evidence="2 3" key="1">
    <citation type="submission" date="2013-07" db="EMBL/GenBank/DDBJ databases">
        <title>The Genome Sequence of Cryptococcus heveanensis BCC8398.</title>
        <authorList>
            <consortium name="The Broad Institute Genome Sequencing Platform"/>
            <person name="Cuomo C."/>
            <person name="Litvintseva A."/>
            <person name="Chen Y."/>
            <person name="Heitman J."/>
            <person name="Sun S."/>
            <person name="Springer D."/>
            <person name="Dromer F."/>
            <person name="Young S.K."/>
            <person name="Zeng Q."/>
            <person name="Gargeya S."/>
            <person name="Fitzgerald M."/>
            <person name="Abouelleil A."/>
            <person name="Alvarado L."/>
            <person name="Berlin A.M."/>
            <person name="Chapman S.B."/>
            <person name="Dewar J."/>
            <person name="Goldberg J."/>
            <person name="Griggs A."/>
            <person name="Gujja S."/>
            <person name="Hansen M."/>
            <person name="Howarth C."/>
            <person name="Imamovic A."/>
            <person name="Larimer J."/>
            <person name="McCowan C."/>
            <person name="Murphy C."/>
            <person name="Pearson M."/>
            <person name="Priest M."/>
            <person name="Roberts A."/>
            <person name="Saif S."/>
            <person name="Shea T."/>
            <person name="Sykes S."/>
            <person name="Wortman J."/>
            <person name="Nusbaum C."/>
            <person name="Birren B."/>
        </authorList>
    </citation>
    <scope>NUCLEOTIDE SEQUENCE [LARGE SCALE GENOMIC DNA]</scope>
    <source>
        <strain evidence="2 3">BCC8398</strain>
    </source>
</reference>
<dbReference type="EMBL" id="KI669505">
    <property type="protein sequence ID" value="OCF33516.1"/>
    <property type="molecule type" value="Genomic_DNA"/>
</dbReference>
<keyword evidence="3" id="KW-1185">Reference proteome</keyword>
<dbReference type="Proteomes" id="UP000092666">
    <property type="component" value="Unassembled WGS sequence"/>
</dbReference>
<protein>
    <submittedName>
        <fullName evidence="2">Uncharacterized protein</fullName>
    </submittedName>
</protein>
<dbReference type="OrthoDB" id="432412at2759"/>
<proteinExistence type="predicted"/>
<feature type="region of interest" description="Disordered" evidence="1">
    <location>
        <begin position="225"/>
        <end position="251"/>
    </location>
</feature>
<evidence type="ECO:0000313" key="3">
    <source>
        <dbReference type="Proteomes" id="UP000092666"/>
    </source>
</evidence>
<accession>A0A1B9GR67</accession>
<dbReference type="PANTHER" id="PTHR15955:SF8">
    <property type="entry name" value="RWD DOMAIN-CONTAINING PROTEIN 2B-RELATED"/>
    <property type="match status" value="1"/>
</dbReference>
<name>A0A1B9GR67_9TREE</name>
<dbReference type="AlphaFoldDB" id="A0A1B9GR67"/>
<evidence type="ECO:0000256" key="1">
    <source>
        <dbReference type="SAM" id="MobiDB-lite"/>
    </source>
</evidence>
<gene>
    <name evidence="2" type="ORF">I316_04937</name>
</gene>